<name>A0ABV3K2X1_STRON</name>
<reference evidence="2 3" key="1">
    <citation type="submission" date="2024-06" db="EMBL/GenBank/DDBJ databases">
        <title>The Natural Products Discovery Center: Release of the First 8490 Sequenced Strains for Exploring Actinobacteria Biosynthetic Diversity.</title>
        <authorList>
            <person name="Kalkreuter E."/>
            <person name="Kautsar S.A."/>
            <person name="Yang D."/>
            <person name="Bader C.D."/>
            <person name="Teijaro C.N."/>
            <person name="Fluegel L."/>
            <person name="Davis C.M."/>
            <person name="Simpson J.R."/>
            <person name="Lauterbach L."/>
            <person name="Steele A.D."/>
            <person name="Gui C."/>
            <person name="Meng S."/>
            <person name="Li G."/>
            <person name="Viehrig K."/>
            <person name="Ye F."/>
            <person name="Su P."/>
            <person name="Kiefer A.F."/>
            <person name="Nichols A."/>
            <person name="Cepeda A.J."/>
            <person name="Yan W."/>
            <person name="Fan B."/>
            <person name="Jiang Y."/>
            <person name="Adhikari A."/>
            <person name="Zheng C.-J."/>
            <person name="Schuster L."/>
            <person name="Cowan T.M."/>
            <person name="Smanski M.J."/>
            <person name="Chevrette M.G."/>
            <person name="De Carvalho L.P.S."/>
            <person name="Shen B."/>
        </authorList>
    </citation>
    <scope>NUCLEOTIDE SEQUENCE [LARGE SCALE GENOMIC DNA]</scope>
    <source>
        <strain evidence="2 3">NPDC052347</strain>
    </source>
</reference>
<sequence>MPYWPGTAVPNLPPLDETPRPRKTLQERLKDAHPIVPHPMPGDAASTDEQARPDRDISGTTTSEATMTTSDPYVSQITLLKRDVVYDPRAEQSAVPLLVHYDGGNTHETLLILDPDQVMSLWFQLDQVINRRSAARESW</sequence>
<dbReference type="RefSeq" id="WP_109283371.1">
    <property type="nucleotide sequence ID" value="NZ_JBFAUK010000021.1"/>
</dbReference>
<feature type="compositionally biased region" description="Basic and acidic residues" evidence="1">
    <location>
        <begin position="17"/>
        <end position="33"/>
    </location>
</feature>
<organism evidence="2 3">
    <name type="scientific">Streptomyces orinoci</name>
    <name type="common">Streptoverticillium orinoci</name>
    <dbReference type="NCBI Taxonomy" id="67339"/>
    <lineage>
        <taxon>Bacteria</taxon>
        <taxon>Bacillati</taxon>
        <taxon>Actinomycetota</taxon>
        <taxon>Actinomycetes</taxon>
        <taxon>Kitasatosporales</taxon>
        <taxon>Streptomycetaceae</taxon>
        <taxon>Streptomyces</taxon>
    </lineage>
</organism>
<comment type="caution">
    <text evidence="2">The sequence shown here is derived from an EMBL/GenBank/DDBJ whole genome shotgun (WGS) entry which is preliminary data.</text>
</comment>
<gene>
    <name evidence="2" type="ORF">AB0L16_24240</name>
</gene>
<feature type="region of interest" description="Disordered" evidence="1">
    <location>
        <begin position="1"/>
        <end position="70"/>
    </location>
</feature>
<feature type="compositionally biased region" description="Low complexity" evidence="1">
    <location>
        <begin position="58"/>
        <end position="70"/>
    </location>
</feature>
<evidence type="ECO:0000313" key="3">
    <source>
        <dbReference type="Proteomes" id="UP001552594"/>
    </source>
</evidence>
<dbReference type="EMBL" id="JBFAUK010000021">
    <property type="protein sequence ID" value="MEV5509507.1"/>
    <property type="molecule type" value="Genomic_DNA"/>
</dbReference>
<accession>A0ABV3K2X1</accession>
<protein>
    <submittedName>
        <fullName evidence="2">Uncharacterized protein</fullName>
    </submittedName>
</protein>
<evidence type="ECO:0000313" key="2">
    <source>
        <dbReference type="EMBL" id="MEV5509507.1"/>
    </source>
</evidence>
<dbReference type="Proteomes" id="UP001552594">
    <property type="component" value="Unassembled WGS sequence"/>
</dbReference>
<proteinExistence type="predicted"/>
<evidence type="ECO:0000256" key="1">
    <source>
        <dbReference type="SAM" id="MobiDB-lite"/>
    </source>
</evidence>
<keyword evidence="3" id="KW-1185">Reference proteome</keyword>